<name>A0A7D4TPW1_9SPHI</name>
<feature type="domain" description="Transposase DDE" evidence="3">
    <location>
        <begin position="320"/>
        <end position="439"/>
    </location>
</feature>
<evidence type="ECO:0000259" key="3">
    <source>
        <dbReference type="Pfam" id="PF13751"/>
    </source>
</evidence>
<dbReference type="PANTHER" id="PTHR33408">
    <property type="entry name" value="TRANSPOSASE"/>
    <property type="match status" value="1"/>
</dbReference>
<protein>
    <submittedName>
        <fullName evidence="4">IS1182 family transposase</fullName>
    </submittedName>
</protein>
<dbReference type="PANTHER" id="PTHR33408:SF2">
    <property type="entry name" value="TRANSPOSASE DDE DOMAIN-CONTAINING PROTEIN"/>
    <property type="match status" value="1"/>
</dbReference>
<dbReference type="NCBIfam" id="NF033551">
    <property type="entry name" value="transpos_IS1182"/>
    <property type="match status" value="1"/>
</dbReference>
<dbReference type="Pfam" id="PF13751">
    <property type="entry name" value="DDE_Tnp_1_6"/>
    <property type="match status" value="1"/>
</dbReference>
<gene>
    <name evidence="4" type="ORF">HQ865_21095</name>
</gene>
<feature type="domain" description="Transposase InsH N-terminal" evidence="2">
    <location>
        <begin position="16"/>
        <end position="111"/>
    </location>
</feature>
<evidence type="ECO:0000313" key="4">
    <source>
        <dbReference type="EMBL" id="QKJ32153.1"/>
    </source>
</evidence>
<sequence>MQGKKHYQEKFFTNFQLSDRVPADNIYRKLKDILDLRFLYEATAKYYGKDGQKSIDPVVFFKLLLVGYLENQPSDRRIVNMAAMRLDILYFIGYDIDEELPWHSTLSRTRQLYDEDVFNTLFKQVLKQCIDKGMLTGKRQAVDSVYVKANAAMDSIREKAIMDDAVDFTRQLKEEDSSDDRPDRPEKPTNTAPKRNNATRASTTDPDARMSVKPGKITRLNYLGQLSVDTGSYIITSIGAFHADKKDSQCLEAVLDKIDSNIKGYGLTTEEIIADANYSSSSALETLISRGITGYIPNTGTYKQERTGFTYDEDNDRYLCDQGNALKFIGYKEHHGISKTYMSKRSDCKNCPARKTCIGKASYKTLTNSLKRPLFDEMHKRMSESYGRQMMIVRQSTVEPVIGNLIEYLGMRKVNTIGIKLANKCMIMAGIAYNLKKLLKYGINGSWQALIMLYGKPDYSIANIIT</sequence>
<reference evidence="4 5" key="1">
    <citation type="submission" date="2020-05" db="EMBL/GenBank/DDBJ databases">
        <title>Mucilaginibacter mali sp. nov.</title>
        <authorList>
            <person name="Kim H.S."/>
            <person name="Lee K.C."/>
            <person name="Suh M.K."/>
            <person name="Kim J.-S."/>
            <person name="Han K.-I."/>
            <person name="Eom M.K."/>
            <person name="Shin Y.K."/>
            <person name="Lee J.-S."/>
        </authorList>
    </citation>
    <scope>NUCLEOTIDE SEQUENCE [LARGE SCALE GENOMIC DNA]</scope>
    <source>
        <strain evidence="4 5">G2-14</strain>
    </source>
</reference>
<dbReference type="RefSeq" id="WP_173416804.1">
    <property type="nucleotide sequence ID" value="NZ_CP054139.1"/>
</dbReference>
<dbReference type="InterPro" id="IPR047629">
    <property type="entry name" value="IS1182_transpos"/>
</dbReference>
<proteinExistence type="predicted"/>
<keyword evidence="5" id="KW-1185">Reference proteome</keyword>
<dbReference type="EMBL" id="CP054139">
    <property type="protein sequence ID" value="QKJ32153.1"/>
    <property type="molecule type" value="Genomic_DNA"/>
</dbReference>
<accession>A0A7D4TPW1</accession>
<dbReference type="InterPro" id="IPR008490">
    <property type="entry name" value="Transposase_InsH_N"/>
</dbReference>
<evidence type="ECO:0000259" key="2">
    <source>
        <dbReference type="Pfam" id="PF05598"/>
    </source>
</evidence>
<feature type="compositionally biased region" description="Basic and acidic residues" evidence="1">
    <location>
        <begin position="173"/>
        <end position="187"/>
    </location>
</feature>
<dbReference type="KEGG" id="mmab:HQ865_21095"/>
<dbReference type="Proteomes" id="UP000505355">
    <property type="component" value="Chromosome"/>
</dbReference>
<dbReference type="Pfam" id="PF05598">
    <property type="entry name" value="DUF772"/>
    <property type="match status" value="1"/>
</dbReference>
<feature type="region of interest" description="Disordered" evidence="1">
    <location>
        <begin position="173"/>
        <end position="211"/>
    </location>
</feature>
<dbReference type="AlphaFoldDB" id="A0A7D4TPW1"/>
<dbReference type="InterPro" id="IPR025668">
    <property type="entry name" value="Tnp_DDE_dom"/>
</dbReference>
<organism evidence="4 5">
    <name type="scientific">Mucilaginibacter mali</name>
    <dbReference type="NCBI Taxonomy" id="2740462"/>
    <lineage>
        <taxon>Bacteria</taxon>
        <taxon>Pseudomonadati</taxon>
        <taxon>Bacteroidota</taxon>
        <taxon>Sphingobacteriia</taxon>
        <taxon>Sphingobacteriales</taxon>
        <taxon>Sphingobacteriaceae</taxon>
        <taxon>Mucilaginibacter</taxon>
    </lineage>
</organism>
<evidence type="ECO:0000313" key="5">
    <source>
        <dbReference type="Proteomes" id="UP000505355"/>
    </source>
</evidence>
<feature type="compositionally biased region" description="Polar residues" evidence="1">
    <location>
        <begin position="188"/>
        <end position="205"/>
    </location>
</feature>
<evidence type="ECO:0000256" key="1">
    <source>
        <dbReference type="SAM" id="MobiDB-lite"/>
    </source>
</evidence>